<dbReference type="Pfam" id="PF00392">
    <property type="entry name" value="GntR"/>
    <property type="match status" value="1"/>
</dbReference>
<sequence length="246" mass="27614">MAGQRSAEDSPRIPKYYQVKRQLLELIDSMTAGNPVPPERALAQRFGTSRTTVRQALTEMVVEGRLLRIQGKGTFVAKPKVAQFLQLASYTQQMRLHGLHPATRILDVSYINADERLAELLSIRPGGRVLRIERLRMANGEPMAVETAHLAARRFPGLRRQLDRYSSLYEALAAAYDVRLAEAEATIETVLATPTEAQILGVDVGLPLVLHCQHSFDSAGAPVEWVRALYRGDRYRFVTRLRPPKE</sequence>
<reference evidence="6" key="1">
    <citation type="submission" date="2023-07" db="EMBL/GenBank/DDBJ databases">
        <title>Novel species in the genus Lipingzhangella isolated from Sambhar Salt Lake.</title>
        <authorList>
            <person name="Jiya N."/>
            <person name="Kajale S."/>
            <person name="Sharma A."/>
        </authorList>
    </citation>
    <scope>NUCLEOTIDE SEQUENCE [LARGE SCALE GENOMIC DNA]</scope>
    <source>
        <strain evidence="6">LS1_29</strain>
    </source>
</reference>
<dbReference type="InterPro" id="IPR050679">
    <property type="entry name" value="Bact_HTH_transcr_reg"/>
</dbReference>
<dbReference type="SUPFAM" id="SSF64288">
    <property type="entry name" value="Chorismate lyase-like"/>
    <property type="match status" value="1"/>
</dbReference>
<dbReference type="Proteomes" id="UP001250214">
    <property type="component" value="Unassembled WGS sequence"/>
</dbReference>
<dbReference type="CDD" id="cd07377">
    <property type="entry name" value="WHTH_GntR"/>
    <property type="match status" value="1"/>
</dbReference>
<proteinExistence type="predicted"/>
<dbReference type="Gene3D" id="3.40.1410.10">
    <property type="entry name" value="Chorismate lyase-like"/>
    <property type="match status" value="1"/>
</dbReference>
<organism evidence="5 6">
    <name type="scientific">Lipingzhangella rawalii</name>
    <dbReference type="NCBI Taxonomy" id="2055835"/>
    <lineage>
        <taxon>Bacteria</taxon>
        <taxon>Bacillati</taxon>
        <taxon>Actinomycetota</taxon>
        <taxon>Actinomycetes</taxon>
        <taxon>Streptosporangiales</taxon>
        <taxon>Nocardiopsidaceae</taxon>
        <taxon>Lipingzhangella</taxon>
    </lineage>
</organism>
<evidence type="ECO:0000313" key="6">
    <source>
        <dbReference type="Proteomes" id="UP001250214"/>
    </source>
</evidence>
<name>A0ABU2H9R7_9ACTN</name>
<evidence type="ECO:0000256" key="3">
    <source>
        <dbReference type="ARBA" id="ARBA00023163"/>
    </source>
</evidence>
<evidence type="ECO:0000256" key="1">
    <source>
        <dbReference type="ARBA" id="ARBA00023015"/>
    </source>
</evidence>
<dbReference type="InterPro" id="IPR036390">
    <property type="entry name" value="WH_DNA-bd_sf"/>
</dbReference>
<evidence type="ECO:0000256" key="2">
    <source>
        <dbReference type="ARBA" id="ARBA00023125"/>
    </source>
</evidence>
<dbReference type="SUPFAM" id="SSF46785">
    <property type="entry name" value="Winged helix' DNA-binding domain"/>
    <property type="match status" value="1"/>
</dbReference>
<dbReference type="InterPro" id="IPR036388">
    <property type="entry name" value="WH-like_DNA-bd_sf"/>
</dbReference>
<dbReference type="EMBL" id="JAVLVT010000009">
    <property type="protein sequence ID" value="MDS1272065.1"/>
    <property type="molecule type" value="Genomic_DNA"/>
</dbReference>
<dbReference type="PROSITE" id="PS50949">
    <property type="entry name" value="HTH_GNTR"/>
    <property type="match status" value="1"/>
</dbReference>
<keyword evidence="2" id="KW-0238">DNA-binding</keyword>
<dbReference type="Pfam" id="PF07702">
    <property type="entry name" value="UTRA"/>
    <property type="match status" value="1"/>
</dbReference>
<feature type="domain" description="HTH gntR-type" evidence="4">
    <location>
        <begin position="13"/>
        <end position="79"/>
    </location>
</feature>
<dbReference type="PANTHER" id="PTHR44846">
    <property type="entry name" value="MANNOSYL-D-GLYCERATE TRANSPORT/METABOLISM SYSTEM REPRESSOR MNGR-RELATED"/>
    <property type="match status" value="1"/>
</dbReference>
<dbReference type="InterPro" id="IPR011663">
    <property type="entry name" value="UTRA"/>
</dbReference>
<dbReference type="InterPro" id="IPR028978">
    <property type="entry name" value="Chorismate_lyase_/UTRA_dom_sf"/>
</dbReference>
<evidence type="ECO:0000259" key="4">
    <source>
        <dbReference type="PROSITE" id="PS50949"/>
    </source>
</evidence>
<protein>
    <submittedName>
        <fullName evidence="5">GntR family transcriptional regulator</fullName>
    </submittedName>
</protein>
<dbReference type="SMART" id="SM00345">
    <property type="entry name" value="HTH_GNTR"/>
    <property type="match status" value="1"/>
</dbReference>
<dbReference type="InterPro" id="IPR000524">
    <property type="entry name" value="Tscrpt_reg_HTH_GntR"/>
</dbReference>
<dbReference type="PRINTS" id="PR00035">
    <property type="entry name" value="HTHGNTR"/>
</dbReference>
<comment type="caution">
    <text evidence="5">The sequence shown here is derived from an EMBL/GenBank/DDBJ whole genome shotgun (WGS) entry which is preliminary data.</text>
</comment>
<dbReference type="Gene3D" id="1.10.10.10">
    <property type="entry name" value="Winged helix-like DNA-binding domain superfamily/Winged helix DNA-binding domain"/>
    <property type="match status" value="1"/>
</dbReference>
<gene>
    <name evidence="5" type="ORF">RIF23_17380</name>
</gene>
<keyword evidence="1" id="KW-0805">Transcription regulation</keyword>
<dbReference type="SMART" id="SM00866">
    <property type="entry name" value="UTRA"/>
    <property type="match status" value="1"/>
</dbReference>
<evidence type="ECO:0000313" key="5">
    <source>
        <dbReference type="EMBL" id="MDS1272065.1"/>
    </source>
</evidence>
<accession>A0ABU2H9R7</accession>
<dbReference type="PANTHER" id="PTHR44846:SF1">
    <property type="entry name" value="MANNOSYL-D-GLYCERATE TRANSPORT_METABOLISM SYSTEM REPRESSOR MNGR-RELATED"/>
    <property type="match status" value="1"/>
</dbReference>
<keyword evidence="3" id="KW-0804">Transcription</keyword>
<keyword evidence="6" id="KW-1185">Reference proteome</keyword>